<evidence type="ECO:0000256" key="11">
    <source>
        <dbReference type="ARBA" id="ARBA00022801"/>
    </source>
</evidence>
<dbReference type="PANTHER" id="PTHR10907">
    <property type="entry name" value="REGUCALCIN"/>
    <property type="match status" value="1"/>
</dbReference>
<evidence type="ECO:0000256" key="2">
    <source>
        <dbReference type="ARBA" id="ARBA00001913"/>
    </source>
</evidence>
<dbReference type="EMBL" id="CADCWB010000153">
    <property type="protein sequence ID" value="CAA9523770.1"/>
    <property type="molecule type" value="Genomic_DNA"/>
</dbReference>
<dbReference type="GO" id="GO:0005509">
    <property type="term" value="F:calcium ion binding"/>
    <property type="evidence" value="ECO:0007669"/>
    <property type="project" value="InterPro"/>
</dbReference>
<dbReference type="GO" id="GO:0030234">
    <property type="term" value="F:enzyme regulator activity"/>
    <property type="evidence" value="ECO:0007669"/>
    <property type="project" value="InterPro"/>
</dbReference>
<feature type="binding site" evidence="15">
    <location>
        <position position="154"/>
    </location>
    <ligand>
        <name>a divalent metal cation</name>
        <dbReference type="ChEBI" id="CHEBI:60240"/>
    </ligand>
</feature>
<dbReference type="PRINTS" id="PR01791">
    <property type="entry name" value="REGUCALCIN"/>
</dbReference>
<evidence type="ECO:0000256" key="4">
    <source>
        <dbReference type="ARBA" id="ARBA00001946"/>
    </source>
</evidence>
<feature type="active site" description="Proton donor/acceptor" evidence="14">
    <location>
        <position position="204"/>
    </location>
</feature>
<comment type="catalytic activity">
    <reaction evidence="1">
        <text>D-glucono-1,5-lactone + H2O = D-gluconate + H(+)</text>
        <dbReference type="Rhea" id="RHEA:10440"/>
        <dbReference type="ChEBI" id="CHEBI:15377"/>
        <dbReference type="ChEBI" id="CHEBI:15378"/>
        <dbReference type="ChEBI" id="CHEBI:16217"/>
        <dbReference type="ChEBI" id="CHEBI:18391"/>
        <dbReference type="EC" id="3.1.1.17"/>
    </reaction>
</comment>
<dbReference type="InterPro" id="IPR011042">
    <property type="entry name" value="6-blade_b-propeller_TolB-like"/>
</dbReference>
<name>A0A6J4THS9_9SPHN</name>
<evidence type="ECO:0000256" key="13">
    <source>
        <dbReference type="ARBA" id="ARBA00032464"/>
    </source>
</evidence>
<organism evidence="17">
    <name type="scientific">uncultured Sphingomonas sp</name>
    <dbReference type="NCBI Taxonomy" id="158754"/>
    <lineage>
        <taxon>Bacteria</taxon>
        <taxon>Pseudomonadati</taxon>
        <taxon>Pseudomonadota</taxon>
        <taxon>Alphaproteobacteria</taxon>
        <taxon>Sphingomonadales</taxon>
        <taxon>Sphingomonadaceae</taxon>
        <taxon>Sphingomonas</taxon>
        <taxon>environmental samples</taxon>
    </lineage>
</organism>
<sequence>MRAADIRITRVGTTRDRLGEGPIWDAETRRLFWIDSLAGVVHRLDPVNGERQDYAVPAPIGSMSLCRSGGAILSLQDGFHRHDFATGLTTPFALLGLGNPNVRLNDGKTDRQGRFLAGTMHLHRGEEEPVVGGLFRLNPDGTVMPLVGDIATSNGPCFSPDGHTFYLADSSRQTIWTYDYDTLSGTPRNKRVFADLRALGTAPDGATVDAEGHIWSALVRTGTIARFDPVGRLVMQFEFPVRYPTSLAFGGPDLDVLYVTSISKSVRFEDTAEDAGGLFAVEGLGVRGLAEPRCEL</sequence>
<keyword evidence="15" id="KW-0862">Zinc</keyword>
<evidence type="ECO:0000256" key="8">
    <source>
        <dbReference type="ARBA" id="ARBA00016808"/>
    </source>
</evidence>
<dbReference type="PANTHER" id="PTHR10907:SF47">
    <property type="entry name" value="REGUCALCIN"/>
    <property type="match status" value="1"/>
</dbReference>
<evidence type="ECO:0000256" key="10">
    <source>
        <dbReference type="ARBA" id="ARBA00022723"/>
    </source>
</evidence>
<accession>A0A6J4THS9</accession>
<reference evidence="17" key="1">
    <citation type="submission" date="2020-02" db="EMBL/GenBank/DDBJ databases">
        <authorList>
            <person name="Meier V. D."/>
        </authorList>
    </citation>
    <scope>NUCLEOTIDE SEQUENCE</scope>
    <source>
        <strain evidence="17">AVDCRST_MAG62</strain>
    </source>
</reference>
<protein>
    <recommendedName>
        <fullName evidence="8">Regucalcin</fullName>
        <ecNumber evidence="7">3.1.1.17</ecNumber>
    </recommendedName>
    <alternativeName>
        <fullName evidence="13">Gluconolactonase</fullName>
    </alternativeName>
</protein>
<comment type="cofactor">
    <cofactor evidence="4">
        <name>Mg(2+)</name>
        <dbReference type="ChEBI" id="CHEBI:18420"/>
    </cofactor>
</comment>
<evidence type="ECO:0000256" key="1">
    <source>
        <dbReference type="ARBA" id="ARBA00001589"/>
    </source>
</evidence>
<keyword evidence="12" id="KW-0106">Calcium</keyword>
<evidence type="ECO:0000256" key="14">
    <source>
        <dbReference type="PIRSR" id="PIRSR605511-1"/>
    </source>
</evidence>
<keyword evidence="11" id="KW-0378">Hydrolase</keyword>
<comment type="cofactor">
    <cofactor evidence="3">
        <name>Mn(2+)</name>
        <dbReference type="ChEBI" id="CHEBI:29035"/>
    </cofactor>
</comment>
<evidence type="ECO:0000256" key="7">
    <source>
        <dbReference type="ARBA" id="ARBA00013227"/>
    </source>
</evidence>
<dbReference type="GO" id="GO:0019853">
    <property type="term" value="P:L-ascorbic acid biosynthetic process"/>
    <property type="evidence" value="ECO:0007669"/>
    <property type="project" value="TreeGrafter"/>
</dbReference>
<dbReference type="InterPro" id="IPR013658">
    <property type="entry name" value="SGL"/>
</dbReference>
<dbReference type="SUPFAM" id="SSF63829">
    <property type="entry name" value="Calcium-dependent phosphotriesterase"/>
    <property type="match status" value="1"/>
</dbReference>
<dbReference type="InterPro" id="IPR005511">
    <property type="entry name" value="SMP-30"/>
</dbReference>
<keyword evidence="9" id="KW-0963">Cytoplasm</keyword>
<feature type="binding site" evidence="15">
    <location>
        <position position="105"/>
    </location>
    <ligand>
        <name>substrate</name>
    </ligand>
</feature>
<evidence type="ECO:0000256" key="9">
    <source>
        <dbReference type="ARBA" id="ARBA00022490"/>
    </source>
</evidence>
<feature type="binding site" evidence="15">
    <location>
        <position position="204"/>
    </location>
    <ligand>
        <name>a divalent metal cation</name>
        <dbReference type="ChEBI" id="CHEBI:60240"/>
    </ligand>
</feature>
<comment type="similarity">
    <text evidence="6">Belongs to the SMP-30/CGR1 family.</text>
</comment>
<feature type="binding site" evidence="15">
    <location>
        <position position="20"/>
    </location>
    <ligand>
        <name>a divalent metal cation</name>
        <dbReference type="ChEBI" id="CHEBI:60240"/>
    </ligand>
</feature>
<evidence type="ECO:0000259" key="16">
    <source>
        <dbReference type="Pfam" id="PF08450"/>
    </source>
</evidence>
<feature type="domain" description="SMP-30/Gluconolactonase/LRE-like region" evidence="16">
    <location>
        <begin position="18"/>
        <end position="262"/>
    </location>
</feature>
<dbReference type="EC" id="3.1.1.17" evidence="7"/>
<dbReference type="GO" id="GO:0004341">
    <property type="term" value="F:gluconolactonase activity"/>
    <property type="evidence" value="ECO:0007669"/>
    <property type="project" value="UniProtKB-EC"/>
</dbReference>
<dbReference type="Gene3D" id="2.120.10.30">
    <property type="entry name" value="TolB, C-terminal domain"/>
    <property type="match status" value="1"/>
</dbReference>
<evidence type="ECO:0000256" key="6">
    <source>
        <dbReference type="ARBA" id="ARBA00008853"/>
    </source>
</evidence>
<evidence type="ECO:0000256" key="3">
    <source>
        <dbReference type="ARBA" id="ARBA00001936"/>
    </source>
</evidence>
<dbReference type="Pfam" id="PF08450">
    <property type="entry name" value="SGL"/>
    <property type="match status" value="1"/>
</dbReference>
<comment type="subcellular location">
    <subcellularLocation>
        <location evidence="5">Cytoplasm</location>
    </subcellularLocation>
</comment>
<dbReference type="GO" id="GO:0005737">
    <property type="term" value="C:cytoplasm"/>
    <property type="evidence" value="ECO:0007669"/>
    <property type="project" value="UniProtKB-SubCell"/>
</dbReference>
<evidence type="ECO:0000256" key="12">
    <source>
        <dbReference type="ARBA" id="ARBA00022837"/>
    </source>
</evidence>
<comment type="cofactor">
    <cofactor evidence="2">
        <name>Ca(2+)</name>
        <dbReference type="ChEBI" id="CHEBI:29108"/>
    </cofactor>
</comment>
<proteinExistence type="inferred from homology"/>
<dbReference type="InterPro" id="IPR008367">
    <property type="entry name" value="Regucalcin"/>
</dbReference>
<comment type="cofactor">
    <cofactor evidence="15">
        <name>Zn(2+)</name>
        <dbReference type="ChEBI" id="CHEBI:29105"/>
    </cofactor>
    <text evidence="15">Binds 1 divalent metal cation per subunit.</text>
</comment>
<evidence type="ECO:0000313" key="17">
    <source>
        <dbReference type="EMBL" id="CAA9523770.1"/>
    </source>
</evidence>
<feature type="binding site" evidence="15">
    <location>
        <position position="103"/>
    </location>
    <ligand>
        <name>substrate</name>
    </ligand>
</feature>
<dbReference type="PRINTS" id="PR01790">
    <property type="entry name" value="SMP30FAMILY"/>
</dbReference>
<evidence type="ECO:0000256" key="5">
    <source>
        <dbReference type="ARBA" id="ARBA00004496"/>
    </source>
</evidence>
<keyword evidence="10 15" id="KW-0479">Metal-binding</keyword>
<evidence type="ECO:0000256" key="15">
    <source>
        <dbReference type="PIRSR" id="PIRSR605511-2"/>
    </source>
</evidence>
<gene>
    <name evidence="17" type="ORF">AVDCRST_MAG62-1280</name>
</gene>
<dbReference type="AlphaFoldDB" id="A0A6J4THS9"/>